<comment type="caution">
    <text evidence="2">The sequence shown here is derived from an EMBL/GenBank/DDBJ whole genome shotgun (WGS) entry which is preliminary data.</text>
</comment>
<dbReference type="Pfam" id="PF02732">
    <property type="entry name" value="ERCC4"/>
    <property type="match status" value="1"/>
</dbReference>
<dbReference type="InterPro" id="IPR011335">
    <property type="entry name" value="Restrct_endonuc-II-like"/>
</dbReference>
<protein>
    <recommendedName>
        <fullName evidence="1">ERCC4 domain-containing protein</fullName>
    </recommendedName>
</protein>
<dbReference type="GO" id="GO:0004518">
    <property type="term" value="F:nuclease activity"/>
    <property type="evidence" value="ECO:0007669"/>
    <property type="project" value="InterPro"/>
</dbReference>
<dbReference type="Proteomes" id="UP000284220">
    <property type="component" value="Unassembled WGS sequence"/>
</dbReference>
<dbReference type="Gene3D" id="3.40.50.10130">
    <property type="match status" value="1"/>
</dbReference>
<organism evidence="2 3">
    <name type="scientific">Blautia obeum</name>
    <dbReference type="NCBI Taxonomy" id="40520"/>
    <lineage>
        <taxon>Bacteria</taxon>
        <taxon>Bacillati</taxon>
        <taxon>Bacillota</taxon>
        <taxon>Clostridia</taxon>
        <taxon>Lachnospirales</taxon>
        <taxon>Lachnospiraceae</taxon>
        <taxon>Blautia</taxon>
    </lineage>
</organism>
<sequence length="179" mass="21468">MKQYYTDKHYKELLSHMIILVDTRDQTNGEILEWFTKHKVRWKTKALKTGDYGLMIESCPELGFLTDTYFTDELCIERKNSVSELAGNFSNVLKDDDRIFKEFNRMINIERNFLLIENDNIGDIIDRNYRSKLNPDSFLRALLTWQHRNNMHIYFVPKKHMGKMIYEICKNCLDSKILR</sequence>
<reference evidence="2 3" key="1">
    <citation type="submission" date="2018-08" db="EMBL/GenBank/DDBJ databases">
        <title>A genome reference for cultivated species of the human gut microbiota.</title>
        <authorList>
            <person name="Zou Y."/>
            <person name="Xue W."/>
            <person name="Luo G."/>
        </authorList>
    </citation>
    <scope>NUCLEOTIDE SEQUENCE [LARGE SCALE GENOMIC DNA]</scope>
    <source>
        <strain evidence="2 3">AM22-9LB</strain>
    </source>
</reference>
<dbReference type="GO" id="GO:0003677">
    <property type="term" value="F:DNA binding"/>
    <property type="evidence" value="ECO:0007669"/>
    <property type="project" value="InterPro"/>
</dbReference>
<dbReference type="SMART" id="SM00891">
    <property type="entry name" value="ERCC4"/>
    <property type="match status" value="1"/>
</dbReference>
<dbReference type="RefSeq" id="WP_118197469.1">
    <property type="nucleotide sequence ID" value="NZ_QRHZ01000001.1"/>
</dbReference>
<dbReference type="EMBL" id="QRHZ01000001">
    <property type="protein sequence ID" value="RHG20146.1"/>
    <property type="molecule type" value="Genomic_DNA"/>
</dbReference>
<dbReference type="SUPFAM" id="SSF52980">
    <property type="entry name" value="Restriction endonuclease-like"/>
    <property type="match status" value="1"/>
</dbReference>
<proteinExistence type="predicted"/>
<dbReference type="AlphaFoldDB" id="A0A414SKQ9"/>
<dbReference type="InterPro" id="IPR006166">
    <property type="entry name" value="ERCC4_domain"/>
</dbReference>
<accession>A0A414SKQ9</accession>
<dbReference type="GO" id="GO:0006259">
    <property type="term" value="P:DNA metabolic process"/>
    <property type="evidence" value="ECO:0007669"/>
    <property type="project" value="UniProtKB-ARBA"/>
</dbReference>
<evidence type="ECO:0000313" key="2">
    <source>
        <dbReference type="EMBL" id="RHG20146.1"/>
    </source>
</evidence>
<evidence type="ECO:0000259" key="1">
    <source>
        <dbReference type="SMART" id="SM00891"/>
    </source>
</evidence>
<evidence type="ECO:0000313" key="3">
    <source>
        <dbReference type="Proteomes" id="UP000284220"/>
    </source>
</evidence>
<feature type="domain" description="ERCC4" evidence="1">
    <location>
        <begin position="18"/>
        <end position="120"/>
    </location>
</feature>
<name>A0A414SKQ9_9FIRM</name>
<gene>
    <name evidence="2" type="ORF">DW272_02770</name>
</gene>